<dbReference type="NCBIfam" id="NF038117">
    <property type="entry name" value="choice_anch_I"/>
    <property type="match status" value="1"/>
</dbReference>
<feature type="region of interest" description="Disordered" evidence="1">
    <location>
        <begin position="22"/>
        <end position="43"/>
    </location>
</feature>
<keyword evidence="4" id="KW-1185">Reference proteome</keyword>
<dbReference type="PANTHER" id="PTHR46928:SF1">
    <property type="entry name" value="MESENCHYME-SPECIFIC CELL SURFACE GLYCOPROTEIN"/>
    <property type="match status" value="1"/>
</dbReference>
<dbReference type="Pfam" id="PF22494">
    <property type="entry name" value="choice_anch_I"/>
    <property type="match status" value="1"/>
</dbReference>
<dbReference type="SUPFAM" id="SSF75011">
    <property type="entry name" value="3-carboxy-cis,cis-mucoante lactonizing enzyme"/>
    <property type="match status" value="1"/>
</dbReference>
<dbReference type="Gene3D" id="2.130.10.10">
    <property type="entry name" value="YVTN repeat-like/Quinoprotein amine dehydrogenase"/>
    <property type="match status" value="1"/>
</dbReference>
<comment type="caution">
    <text evidence="3">The sequence shown here is derived from an EMBL/GenBank/DDBJ whole genome shotgun (WGS) entry which is preliminary data.</text>
</comment>
<feature type="domain" description="Choice-of-anchor I" evidence="2">
    <location>
        <begin position="65"/>
        <end position="589"/>
    </location>
</feature>
<organism evidence="3 4">
    <name type="scientific">Pseudoalteromonas qingdaonensis</name>
    <dbReference type="NCBI Taxonomy" id="3131913"/>
    <lineage>
        <taxon>Bacteria</taxon>
        <taxon>Pseudomonadati</taxon>
        <taxon>Pseudomonadota</taxon>
        <taxon>Gammaproteobacteria</taxon>
        <taxon>Alteromonadales</taxon>
        <taxon>Pseudoalteromonadaceae</taxon>
        <taxon>Pseudoalteromonas</taxon>
    </lineage>
</organism>
<dbReference type="PANTHER" id="PTHR46928">
    <property type="entry name" value="MESENCHYME-SPECIFIC CELL SURFACE GLYCOPROTEIN"/>
    <property type="match status" value="1"/>
</dbReference>
<dbReference type="PROSITE" id="PS51257">
    <property type="entry name" value="PROKAR_LIPOPROTEIN"/>
    <property type="match status" value="1"/>
</dbReference>
<evidence type="ECO:0000313" key="3">
    <source>
        <dbReference type="EMBL" id="MEM0514411.1"/>
    </source>
</evidence>
<dbReference type="Proteomes" id="UP001447008">
    <property type="component" value="Unassembled WGS sequence"/>
</dbReference>
<dbReference type="EMBL" id="JBCGCU010000002">
    <property type="protein sequence ID" value="MEM0514411.1"/>
    <property type="molecule type" value="Genomic_DNA"/>
</dbReference>
<reference evidence="3 4" key="1">
    <citation type="submission" date="2024-03" db="EMBL/GenBank/DDBJ databases">
        <title>Pseudoalteromonas qingdaonensis sp. nov., isolated from the intestines of marine benthic organisms.</title>
        <authorList>
            <person name="Lin X."/>
            <person name="Fang S."/>
            <person name="Hu X."/>
        </authorList>
    </citation>
    <scope>NUCLEOTIDE SEQUENCE [LARGE SCALE GENOMIC DNA]</scope>
    <source>
        <strain evidence="3 4">YIC-827</strain>
    </source>
</reference>
<dbReference type="InterPro" id="IPR055188">
    <property type="entry name" value="Choice_anch_I"/>
</dbReference>
<dbReference type="RefSeq" id="WP_342676140.1">
    <property type="nucleotide sequence ID" value="NZ_JBCGCU010000002.1"/>
</dbReference>
<evidence type="ECO:0000313" key="4">
    <source>
        <dbReference type="Proteomes" id="UP001447008"/>
    </source>
</evidence>
<sequence>MKKTLVALTLASVLAGCSLDGDDGSMGATGPQGPQGEQGESGQAISGDLELTLVGRAVLNAESPEGAAEIVAFHARTQQIYAINSSGDKATVEIIAADNFDAAALVADNEGVISSTNLDITTTLDVSANTPGDANSIAIDANNDLLAVAMAAQTGVKGQVAFYDISGDTPQFLHNVEVGYLPDMVTFTPDGTKVVVANEGEPAGDYSVDPEGSIAVIAVESGKPALEASLLGFSQYNDKQAELEAQGVVFANPTGRTIKGQLINTTVAMDLEPEYVAISADSKTAYVSLQENNALAVVDLENMTLEVRALGFKDWGNLLIDASDKDGGINFKQYPGLFGMYQPDTIATYQWQGADFVVSANEGDGREYFFDSADEASCLAEGGLDFDKDDGCLAYIDESRAEDLDLADNFAYVNNDDDDIGRLIVSTVRGDADQDGRYEQLYTYGARSFSIWDANTGLVFDSGDDVGRITAAIHGSAFNNNEDENEGDTRSDAKGAEPEALALGQVQGRTYAFVGLERMSGIMVYDITNPFDVKFKNYVSNRGLIEGADITGDLAPEGMRFISAEQSPNGMPLLVVGNEISGSVSVWQIDLK</sequence>
<feature type="compositionally biased region" description="Low complexity" evidence="1">
    <location>
        <begin position="31"/>
        <end position="43"/>
    </location>
</feature>
<accession>A0ABU9MT02</accession>
<evidence type="ECO:0000259" key="2">
    <source>
        <dbReference type="Pfam" id="PF22494"/>
    </source>
</evidence>
<evidence type="ECO:0000256" key="1">
    <source>
        <dbReference type="SAM" id="MobiDB-lite"/>
    </source>
</evidence>
<proteinExistence type="predicted"/>
<gene>
    <name evidence="3" type="ORF">WCN91_02985</name>
</gene>
<protein>
    <submittedName>
        <fullName evidence="3">Choice-of-anchor I family protein</fullName>
    </submittedName>
</protein>
<dbReference type="InterPro" id="IPR015943">
    <property type="entry name" value="WD40/YVTN_repeat-like_dom_sf"/>
</dbReference>
<name>A0ABU9MT02_9GAMM</name>
<dbReference type="InterPro" id="IPR052956">
    <property type="entry name" value="Mesenchyme-surface_protein"/>
</dbReference>